<dbReference type="AlphaFoldDB" id="G4QJ88"/>
<proteinExistence type="predicted"/>
<gene>
    <name evidence="1" type="ordered locus">GNIT_0812</name>
</gene>
<keyword evidence="2" id="KW-1185">Reference proteome</keyword>
<reference evidence="1 2" key="1">
    <citation type="journal article" date="2011" name="J. Bacteriol.">
        <title>Complete genome sequence of seawater bacterium Glaciecola nitratireducens FR1064T.</title>
        <authorList>
            <person name="Bian F."/>
            <person name="Qin Q.L."/>
            <person name="Xie B.B."/>
            <person name="Shu Y.L."/>
            <person name="Zhang X.Y."/>
            <person name="Yu Y."/>
            <person name="Chen B."/>
            <person name="Chen X.L."/>
            <person name="Zhou B.C."/>
            <person name="Zhang Y.Z."/>
        </authorList>
    </citation>
    <scope>NUCLEOTIDE SEQUENCE [LARGE SCALE GENOMIC DNA]</scope>
    <source>
        <strain evidence="2">JCM 12485 / KCTC 12276 / FR1064</strain>
    </source>
</reference>
<evidence type="ECO:0000313" key="1">
    <source>
        <dbReference type="EMBL" id="AEP28956.1"/>
    </source>
</evidence>
<organism evidence="1 2">
    <name type="scientific">Glaciecola nitratireducens (strain JCM 12485 / KCTC 12276 / FR1064)</name>
    <dbReference type="NCBI Taxonomy" id="1085623"/>
    <lineage>
        <taxon>Bacteria</taxon>
        <taxon>Pseudomonadati</taxon>
        <taxon>Pseudomonadota</taxon>
        <taxon>Gammaproteobacteria</taxon>
        <taxon>Alteromonadales</taxon>
        <taxon>Alteromonadaceae</taxon>
        <taxon>Brumicola</taxon>
    </lineage>
</organism>
<dbReference type="STRING" id="1085623.GNIT_0812"/>
<dbReference type="HOGENOM" id="CLU_1560760_0_0_6"/>
<evidence type="ECO:0000313" key="2">
    <source>
        <dbReference type="Proteomes" id="UP000009282"/>
    </source>
</evidence>
<dbReference type="KEGG" id="gni:GNIT_0812"/>
<sequence>MTASLVASPIVQVKQPVFKSFDILDAASANTLVISSLTLSDIDMFNHYTTTGTEALNSSGINYGFFTEFQLTLKNDLVLTGQWTRLHDSYNDGYEASGTLRPVEWSLVTESRTSTARELGLNWTVYGGLKAYAKLQTVNSSAWIPQVSIPRFVTQDTDDWTLAAVELVYSF</sequence>
<dbReference type="Proteomes" id="UP000009282">
    <property type="component" value="Chromosome"/>
</dbReference>
<protein>
    <submittedName>
        <fullName evidence="1">Uncharacterized protein</fullName>
    </submittedName>
</protein>
<name>G4QJ88_GLANF</name>
<accession>G4QJ88</accession>
<dbReference type="EMBL" id="CP003060">
    <property type="protein sequence ID" value="AEP28956.1"/>
    <property type="molecule type" value="Genomic_DNA"/>
</dbReference>